<dbReference type="EMBL" id="PQFZ01000004">
    <property type="protein sequence ID" value="POR53093.1"/>
    <property type="molecule type" value="Genomic_DNA"/>
</dbReference>
<feature type="domain" description="HTH tetR-type" evidence="3">
    <location>
        <begin position="16"/>
        <end position="76"/>
    </location>
</feature>
<sequence>MSPRAYHQVARAHAVQDTEQQILAALRHLLGERWFEDITLDDIARAANTTRQTVIRRFGDKAGVLSAMADGLDAEIRTRRWRNPGKTVAAIITVLMQDYEQAGDIVVRTLSQEARIPEFGAILARGRSGHRAWIEEMFALWLDKLPPPSRADRLAQLLALTDVWVWHLLRRNQNHSASEASRLMIEAVERLLREDAVR</sequence>
<dbReference type="Proteomes" id="UP000236919">
    <property type="component" value="Unassembled WGS sequence"/>
</dbReference>
<feature type="DNA-binding region" description="H-T-H motif" evidence="2">
    <location>
        <begin position="39"/>
        <end position="58"/>
    </location>
</feature>
<dbReference type="Gene3D" id="1.10.357.10">
    <property type="entry name" value="Tetracycline Repressor, domain 2"/>
    <property type="match status" value="1"/>
</dbReference>
<protein>
    <submittedName>
        <fullName evidence="4">TetR family transcriptional regulator</fullName>
    </submittedName>
</protein>
<proteinExistence type="predicted"/>
<keyword evidence="1 2" id="KW-0238">DNA-binding</keyword>
<accession>A0A2S4MEA4</accession>
<dbReference type="InterPro" id="IPR001647">
    <property type="entry name" value="HTH_TetR"/>
</dbReference>
<evidence type="ECO:0000313" key="4">
    <source>
        <dbReference type="EMBL" id="POR53093.1"/>
    </source>
</evidence>
<keyword evidence="5" id="KW-1185">Reference proteome</keyword>
<dbReference type="InterPro" id="IPR009057">
    <property type="entry name" value="Homeodomain-like_sf"/>
</dbReference>
<dbReference type="AlphaFoldDB" id="A0A2S4MEA4"/>
<organism evidence="4 5">
    <name type="scientific">Bosea psychrotolerans</name>
    <dbReference type="NCBI Taxonomy" id="1871628"/>
    <lineage>
        <taxon>Bacteria</taxon>
        <taxon>Pseudomonadati</taxon>
        <taxon>Pseudomonadota</taxon>
        <taxon>Alphaproteobacteria</taxon>
        <taxon>Hyphomicrobiales</taxon>
        <taxon>Boseaceae</taxon>
        <taxon>Bosea</taxon>
    </lineage>
</organism>
<dbReference type="RefSeq" id="WP_103717628.1">
    <property type="nucleotide sequence ID" value="NZ_PQFZ01000004.1"/>
</dbReference>
<dbReference type="SUPFAM" id="SSF46689">
    <property type="entry name" value="Homeodomain-like"/>
    <property type="match status" value="1"/>
</dbReference>
<evidence type="ECO:0000259" key="3">
    <source>
        <dbReference type="PROSITE" id="PS50977"/>
    </source>
</evidence>
<reference evidence="4 5" key="1">
    <citation type="submission" date="2018-01" db="EMBL/GenBank/DDBJ databases">
        <title>Genomic Encyclopedia of Type Strains, Phase III (KMG-III): the genomes of soil and plant-associated and newly described type strains.</title>
        <authorList>
            <person name="Whitman W."/>
        </authorList>
    </citation>
    <scope>NUCLEOTIDE SEQUENCE [LARGE SCALE GENOMIC DNA]</scope>
    <source>
        <strain evidence="4 5">1131</strain>
    </source>
</reference>
<evidence type="ECO:0000256" key="2">
    <source>
        <dbReference type="PROSITE-ProRule" id="PRU00335"/>
    </source>
</evidence>
<dbReference type="GO" id="GO:0003677">
    <property type="term" value="F:DNA binding"/>
    <property type="evidence" value="ECO:0007669"/>
    <property type="project" value="UniProtKB-UniRule"/>
</dbReference>
<evidence type="ECO:0000256" key="1">
    <source>
        <dbReference type="ARBA" id="ARBA00023125"/>
    </source>
</evidence>
<evidence type="ECO:0000313" key="5">
    <source>
        <dbReference type="Proteomes" id="UP000236919"/>
    </source>
</evidence>
<name>A0A2S4MEA4_9HYPH</name>
<dbReference type="Pfam" id="PF00440">
    <property type="entry name" value="TetR_N"/>
    <property type="match status" value="1"/>
</dbReference>
<comment type="caution">
    <text evidence="4">The sequence shown here is derived from an EMBL/GenBank/DDBJ whole genome shotgun (WGS) entry which is preliminary data.</text>
</comment>
<dbReference type="PROSITE" id="PS50977">
    <property type="entry name" value="HTH_TETR_2"/>
    <property type="match status" value="1"/>
</dbReference>
<gene>
    <name evidence="4" type="ORF">CYD53_10468</name>
</gene>
<dbReference type="OrthoDB" id="9796019at2"/>